<dbReference type="Pfam" id="PF14279">
    <property type="entry name" value="HNH_5"/>
    <property type="match status" value="1"/>
</dbReference>
<organism evidence="2 3">
    <name type="scientific">Yinghuangia aomiensis</name>
    <dbReference type="NCBI Taxonomy" id="676205"/>
    <lineage>
        <taxon>Bacteria</taxon>
        <taxon>Bacillati</taxon>
        <taxon>Actinomycetota</taxon>
        <taxon>Actinomycetes</taxon>
        <taxon>Kitasatosporales</taxon>
        <taxon>Streptomycetaceae</taxon>
        <taxon>Yinghuangia</taxon>
    </lineage>
</organism>
<dbReference type="SMART" id="SM00507">
    <property type="entry name" value="HNHc"/>
    <property type="match status" value="1"/>
</dbReference>
<accession>A0ABP9GUG6</accession>
<evidence type="ECO:0000259" key="1">
    <source>
        <dbReference type="SMART" id="SM00507"/>
    </source>
</evidence>
<dbReference type="RefSeq" id="WP_345674306.1">
    <property type="nucleotide sequence ID" value="NZ_BAABHS010000004.1"/>
</dbReference>
<keyword evidence="2" id="KW-0540">Nuclease</keyword>
<evidence type="ECO:0000313" key="3">
    <source>
        <dbReference type="Proteomes" id="UP001500466"/>
    </source>
</evidence>
<feature type="domain" description="HNH nuclease" evidence="1">
    <location>
        <begin position="71"/>
        <end position="120"/>
    </location>
</feature>
<gene>
    <name evidence="2" type="ORF">GCM10023205_12840</name>
</gene>
<sequence length="169" mass="18461">MRDTLVLNATYQPLATVSFRRALVLVLQEKAVVEDADPGRVVRAAALELPVPRVIRLLRYVRVPFRQRVAWSKRGVLQRDARTCAYCGGRATTVDHVLPKSRGGADSWLNTVAACAADNQRKADRTPDEAGMRLLFDPYEPAGTRALVLAFGVTAEQQAWFGAAVAATA</sequence>
<keyword evidence="3" id="KW-1185">Reference proteome</keyword>
<keyword evidence="2" id="KW-0378">Hydrolase</keyword>
<dbReference type="GO" id="GO:0004519">
    <property type="term" value="F:endonuclease activity"/>
    <property type="evidence" value="ECO:0007669"/>
    <property type="project" value="UniProtKB-KW"/>
</dbReference>
<comment type="caution">
    <text evidence="2">The sequence shown here is derived from an EMBL/GenBank/DDBJ whole genome shotgun (WGS) entry which is preliminary data.</text>
</comment>
<dbReference type="PANTHER" id="PTHR33877">
    <property type="entry name" value="SLL1193 PROTEIN"/>
    <property type="match status" value="1"/>
</dbReference>
<dbReference type="InterPro" id="IPR029471">
    <property type="entry name" value="HNH_5"/>
</dbReference>
<dbReference type="PANTHER" id="PTHR33877:SF2">
    <property type="entry name" value="OS07G0170200 PROTEIN"/>
    <property type="match status" value="1"/>
</dbReference>
<protein>
    <submittedName>
        <fullName evidence="2">HNH endonuclease</fullName>
    </submittedName>
</protein>
<dbReference type="InterPro" id="IPR003615">
    <property type="entry name" value="HNH_nuc"/>
</dbReference>
<dbReference type="CDD" id="cd00085">
    <property type="entry name" value="HNHc"/>
    <property type="match status" value="1"/>
</dbReference>
<proteinExistence type="predicted"/>
<keyword evidence="2" id="KW-0255">Endonuclease</keyword>
<reference evidence="3" key="1">
    <citation type="journal article" date="2019" name="Int. J. Syst. Evol. Microbiol.">
        <title>The Global Catalogue of Microorganisms (GCM) 10K type strain sequencing project: providing services to taxonomists for standard genome sequencing and annotation.</title>
        <authorList>
            <consortium name="The Broad Institute Genomics Platform"/>
            <consortium name="The Broad Institute Genome Sequencing Center for Infectious Disease"/>
            <person name="Wu L."/>
            <person name="Ma J."/>
        </authorList>
    </citation>
    <scope>NUCLEOTIDE SEQUENCE [LARGE SCALE GENOMIC DNA]</scope>
    <source>
        <strain evidence="3">JCM 17986</strain>
    </source>
</reference>
<dbReference type="Proteomes" id="UP001500466">
    <property type="component" value="Unassembled WGS sequence"/>
</dbReference>
<name>A0ABP9GUG6_9ACTN</name>
<dbReference type="EMBL" id="BAABHS010000004">
    <property type="protein sequence ID" value="GAA4953089.1"/>
    <property type="molecule type" value="Genomic_DNA"/>
</dbReference>
<dbReference type="Gene3D" id="1.10.30.50">
    <property type="match status" value="1"/>
</dbReference>
<dbReference type="InterPro" id="IPR052892">
    <property type="entry name" value="NA-targeting_endonuclease"/>
</dbReference>
<evidence type="ECO:0000313" key="2">
    <source>
        <dbReference type="EMBL" id="GAA4953089.1"/>
    </source>
</evidence>